<feature type="compositionally biased region" description="Polar residues" evidence="1">
    <location>
        <begin position="57"/>
        <end position="69"/>
    </location>
</feature>
<evidence type="ECO:0000256" key="1">
    <source>
        <dbReference type="SAM" id="MobiDB-lite"/>
    </source>
</evidence>
<reference evidence="2 3" key="1">
    <citation type="journal article" date="2024" name="Science">
        <title>Giant polyketide synthase enzymes in the biosynthesis of giant marine polyether toxins.</title>
        <authorList>
            <person name="Fallon T.R."/>
            <person name="Shende V.V."/>
            <person name="Wierzbicki I.H."/>
            <person name="Pendleton A.L."/>
            <person name="Watervoot N.F."/>
            <person name="Auber R.P."/>
            <person name="Gonzalez D.J."/>
            <person name="Wisecaver J.H."/>
            <person name="Moore B.S."/>
        </authorList>
    </citation>
    <scope>NUCLEOTIDE SEQUENCE [LARGE SCALE GENOMIC DNA]</scope>
    <source>
        <strain evidence="2 3">12B1</strain>
    </source>
</reference>
<sequence length="569" mass="61306">MDNPFGAPPRGVPHPSNQLPPQWRPPTGQPTPGSTMTQPAPMMMPPHPFPQAMGQPMHQTFAPQQTHPTPATGYQMQPMQQQMQYSQPFPPSQNSGASPFPQQGMSSPFAAQGTQPANNFHQHPFPLQDPFHAQPPAAPQFQRHAPNTTQPATNDFMVPQPLTAPPAAPVMDVSQLDSMFATAAAPASPVGWANDDMFAGVATTPHAEANDEENSEEADANDVELEEGETPKEVTIAPDTSTAGEGKKKEVVLSRQDTWMYMEGLQSASWDKRTEAARALKSLAFNAEPEYKEGLIKAGVCRLLMRMLASGPTNAAIEQATSCMYSLAREHLASKQELVKVGALKSLSELLTHESKQCRLNATATLYAVSCSGRPTCRELAQYNPLPALKQSVMPGIGRNAQDDQLQLFAALLIVNLLHVRGVAGGKQERASLESCLTRAFEDATEDQVRNTINIGLHRIHILNSRKERMKVGAIKRVSRAMSRMSMGKAPEKAGHPTTSDRSSGPPMTGFGSSPAANGSSGSRPRNNRSYSKSLIGGVKGVMSASSNMVARLGGSHKNLKADSADWED</sequence>
<proteinExistence type="predicted"/>
<keyword evidence="3" id="KW-1185">Reference proteome</keyword>
<feature type="compositionally biased region" description="Polar residues" evidence="1">
    <location>
        <begin position="94"/>
        <end position="106"/>
    </location>
</feature>
<feature type="compositionally biased region" description="Low complexity" evidence="1">
    <location>
        <begin position="74"/>
        <end position="87"/>
    </location>
</feature>
<dbReference type="InterPro" id="IPR016024">
    <property type="entry name" value="ARM-type_fold"/>
</dbReference>
<dbReference type="InterPro" id="IPR011989">
    <property type="entry name" value="ARM-like"/>
</dbReference>
<organism evidence="2 3">
    <name type="scientific">Prymnesium parvum</name>
    <name type="common">Toxic golden alga</name>
    <dbReference type="NCBI Taxonomy" id="97485"/>
    <lineage>
        <taxon>Eukaryota</taxon>
        <taxon>Haptista</taxon>
        <taxon>Haptophyta</taxon>
        <taxon>Prymnesiophyceae</taxon>
        <taxon>Prymnesiales</taxon>
        <taxon>Prymnesiaceae</taxon>
        <taxon>Prymnesium</taxon>
    </lineage>
</organism>
<feature type="region of interest" description="Disordered" evidence="1">
    <location>
        <begin position="1"/>
        <end position="163"/>
    </location>
</feature>
<feature type="compositionally biased region" description="Pro residues" evidence="1">
    <location>
        <begin position="1"/>
        <end position="12"/>
    </location>
</feature>
<feature type="region of interest" description="Disordered" evidence="1">
    <location>
        <begin position="206"/>
        <end position="230"/>
    </location>
</feature>
<feature type="region of interest" description="Disordered" evidence="1">
    <location>
        <begin position="480"/>
        <end position="535"/>
    </location>
</feature>
<dbReference type="Gene3D" id="1.25.10.10">
    <property type="entry name" value="Leucine-rich Repeat Variant"/>
    <property type="match status" value="1"/>
</dbReference>
<dbReference type="AlphaFoldDB" id="A0AB34IJV5"/>
<evidence type="ECO:0000313" key="3">
    <source>
        <dbReference type="Proteomes" id="UP001515480"/>
    </source>
</evidence>
<dbReference type="EMBL" id="JBGBPQ010000023">
    <property type="protein sequence ID" value="KAL1500223.1"/>
    <property type="molecule type" value="Genomic_DNA"/>
</dbReference>
<accession>A0AB34IJV5</accession>
<feature type="compositionally biased region" description="Acidic residues" evidence="1">
    <location>
        <begin position="210"/>
        <end position="228"/>
    </location>
</feature>
<dbReference type="SUPFAM" id="SSF48371">
    <property type="entry name" value="ARM repeat"/>
    <property type="match status" value="1"/>
</dbReference>
<dbReference type="Proteomes" id="UP001515480">
    <property type="component" value="Unassembled WGS sequence"/>
</dbReference>
<feature type="compositionally biased region" description="Low complexity" evidence="1">
    <location>
        <begin position="128"/>
        <end position="146"/>
    </location>
</feature>
<feature type="compositionally biased region" description="Low complexity" evidence="1">
    <location>
        <begin position="510"/>
        <end position="532"/>
    </location>
</feature>
<name>A0AB34IJV5_PRYPA</name>
<protein>
    <submittedName>
        <fullName evidence="2">Uncharacterized protein</fullName>
    </submittedName>
</protein>
<feature type="compositionally biased region" description="Polar residues" evidence="1">
    <location>
        <begin position="112"/>
        <end position="121"/>
    </location>
</feature>
<gene>
    <name evidence="2" type="ORF">AB1Y20_012892</name>
</gene>
<evidence type="ECO:0000313" key="2">
    <source>
        <dbReference type="EMBL" id="KAL1500223.1"/>
    </source>
</evidence>
<comment type="caution">
    <text evidence="2">The sequence shown here is derived from an EMBL/GenBank/DDBJ whole genome shotgun (WGS) entry which is preliminary data.</text>
</comment>